<dbReference type="InterPro" id="IPR015424">
    <property type="entry name" value="PyrdxlP-dep_Trfase"/>
</dbReference>
<dbReference type="InterPro" id="IPR005814">
    <property type="entry name" value="Aminotrans_3"/>
</dbReference>
<feature type="binding site" evidence="5">
    <location>
        <position position="136"/>
    </location>
    <ligand>
        <name>pyridoxal 5'-phosphate</name>
        <dbReference type="ChEBI" id="CHEBI:597326"/>
    </ligand>
</feature>
<dbReference type="GO" id="GO:0006526">
    <property type="term" value="P:L-arginine biosynthetic process"/>
    <property type="evidence" value="ECO:0007669"/>
    <property type="project" value="UniProtKB-UniRule"/>
</dbReference>
<dbReference type="Gene3D" id="3.40.640.10">
    <property type="entry name" value="Type I PLP-dependent aspartate aminotransferase-like (Major domain)"/>
    <property type="match status" value="1"/>
</dbReference>
<name>A0A1F7S159_9BACT</name>
<evidence type="ECO:0000256" key="3">
    <source>
        <dbReference type="ARBA" id="ARBA00022679"/>
    </source>
</evidence>
<keyword evidence="2 5" id="KW-0028">Amino-acid biosynthesis</keyword>
<dbReference type="NCBIfam" id="TIGR00707">
    <property type="entry name" value="argD"/>
    <property type="match status" value="1"/>
</dbReference>
<dbReference type="Pfam" id="PF00202">
    <property type="entry name" value="Aminotran_3"/>
    <property type="match status" value="1"/>
</dbReference>
<evidence type="ECO:0000313" key="7">
    <source>
        <dbReference type="Proteomes" id="UP000178797"/>
    </source>
</evidence>
<keyword evidence="4 5" id="KW-0663">Pyridoxal phosphate</keyword>
<keyword evidence="5" id="KW-0963">Cytoplasm</keyword>
<evidence type="ECO:0000313" key="6">
    <source>
        <dbReference type="EMBL" id="OGL47420.1"/>
    </source>
</evidence>
<evidence type="ECO:0000256" key="4">
    <source>
        <dbReference type="ARBA" id="ARBA00022898"/>
    </source>
</evidence>
<dbReference type="Gene3D" id="3.90.1150.10">
    <property type="entry name" value="Aspartate Aminotransferase, domain 1"/>
    <property type="match status" value="1"/>
</dbReference>
<dbReference type="HAMAP" id="MF_01107">
    <property type="entry name" value="ArgD_aminotrans_3"/>
    <property type="match status" value="1"/>
</dbReference>
<dbReference type="PIRSF" id="PIRSF000521">
    <property type="entry name" value="Transaminase_4ab_Lys_Orn"/>
    <property type="match status" value="1"/>
</dbReference>
<comment type="caution">
    <text evidence="6">The sequence shown here is derived from an EMBL/GenBank/DDBJ whole genome shotgun (WGS) entry which is preliminary data.</text>
</comment>
<comment type="miscellaneous">
    <text evidence="5">May also have succinyldiaminopimelate aminotransferase activity, thus carrying out the corresponding step in lysine biosynthesis.</text>
</comment>
<feature type="modified residue" description="N6-(pyridoxal phosphate)lysine" evidence="5">
    <location>
        <position position="250"/>
    </location>
</feature>
<keyword evidence="1 5" id="KW-0032">Aminotransferase</keyword>
<comment type="subunit">
    <text evidence="5">Homodimer.</text>
</comment>
<gene>
    <name evidence="5" type="primary">argD</name>
    <name evidence="6" type="ORF">A2W05_00575</name>
</gene>
<feature type="binding site" evidence="5">
    <location>
        <position position="139"/>
    </location>
    <ligand>
        <name>N(2)-acetyl-L-ornithine</name>
        <dbReference type="ChEBI" id="CHEBI:57805"/>
    </ligand>
</feature>
<evidence type="ECO:0000256" key="2">
    <source>
        <dbReference type="ARBA" id="ARBA00022605"/>
    </source>
</evidence>
<keyword evidence="5" id="KW-0055">Arginine biosynthesis</keyword>
<evidence type="ECO:0000256" key="1">
    <source>
        <dbReference type="ARBA" id="ARBA00022576"/>
    </source>
</evidence>
<dbReference type="PANTHER" id="PTHR11986:SF79">
    <property type="entry name" value="ACETYLORNITHINE AMINOTRANSFERASE, MITOCHONDRIAL"/>
    <property type="match status" value="1"/>
</dbReference>
<feature type="binding site" evidence="5">
    <location>
        <begin position="109"/>
        <end position="110"/>
    </location>
    <ligand>
        <name>pyridoxal 5'-phosphate</name>
        <dbReference type="ChEBI" id="CHEBI:597326"/>
    </ligand>
</feature>
<dbReference type="GO" id="GO:0042802">
    <property type="term" value="F:identical protein binding"/>
    <property type="evidence" value="ECO:0007669"/>
    <property type="project" value="TreeGrafter"/>
</dbReference>
<dbReference type="GO" id="GO:0030170">
    <property type="term" value="F:pyridoxal phosphate binding"/>
    <property type="evidence" value="ECO:0007669"/>
    <property type="project" value="InterPro"/>
</dbReference>
<dbReference type="EMBL" id="MGDE01000036">
    <property type="protein sequence ID" value="OGL47420.1"/>
    <property type="molecule type" value="Genomic_DNA"/>
</dbReference>
<dbReference type="EC" id="2.6.1.11" evidence="5"/>
<reference evidence="6 7" key="1">
    <citation type="journal article" date="2016" name="Nat. Commun.">
        <title>Thousands of microbial genomes shed light on interconnected biogeochemical processes in an aquifer system.</title>
        <authorList>
            <person name="Anantharaman K."/>
            <person name="Brown C.T."/>
            <person name="Hug L.A."/>
            <person name="Sharon I."/>
            <person name="Castelle C.J."/>
            <person name="Probst A.J."/>
            <person name="Thomas B.C."/>
            <person name="Singh A."/>
            <person name="Wilkins M.J."/>
            <person name="Karaoz U."/>
            <person name="Brodie E.L."/>
            <person name="Williams K.H."/>
            <person name="Hubbard S.S."/>
            <person name="Banfield J.F."/>
        </authorList>
    </citation>
    <scope>NUCLEOTIDE SEQUENCE [LARGE SCALE GENOMIC DNA]</scope>
</reference>
<comment type="similarity">
    <text evidence="5">Belongs to the class-III pyridoxal-phosphate-dependent aminotransferase family. ArgD subfamily.</text>
</comment>
<feature type="binding site" evidence="5">
    <location>
        <position position="278"/>
    </location>
    <ligand>
        <name>N(2)-acetyl-L-ornithine</name>
        <dbReference type="ChEBI" id="CHEBI:57805"/>
    </ligand>
</feature>
<feature type="binding site" evidence="5">
    <location>
        <position position="279"/>
    </location>
    <ligand>
        <name>pyridoxal 5'-phosphate</name>
        <dbReference type="ChEBI" id="CHEBI:597326"/>
    </ligand>
</feature>
<dbReference type="InterPro" id="IPR015421">
    <property type="entry name" value="PyrdxlP-dep_Trfase_major"/>
</dbReference>
<dbReference type="CDD" id="cd00610">
    <property type="entry name" value="OAT_like"/>
    <property type="match status" value="1"/>
</dbReference>
<comment type="catalytic activity">
    <reaction evidence="5">
        <text>N(2)-acetyl-L-ornithine + 2-oxoglutarate = N-acetyl-L-glutamate 5-semialdehyde + L-glutamate</text>
        <dbReference type="Rhea" id="RHEA:18049"/>
        <dbReference type="ChEBI" id="CHEBI:16810"/>
        <dbReference type="ChEBI" id="CHEBI:29123"/>
        <dbReference type="ChEBI" id="CHEBI:29985"/>
        <dbReference type="ChEBI" id="CHEBI:57805"/>
        <dbReference type="EC" id="2.6.1.11"/>
    </reaction>
</comment>
<dbReference type="PANTHER" id="PTHR11986">
    <property type="entry name" value="AMINOTRANSFERASE CLASS III"/>
    <property type="match status" value="1"/>
</dbReference>
<dbReference type="InterPro" id="IPR004636">
    <property type="entry name" value="AcOrn/SuccOrn_fam"/>
</dbReference>
<organism evidence="6 7">
    <name type="scientific">Candidatus Schekmanbacteria bacterium RBG_16_38_10</name>
    <dbReference type="NCBI Taxonomy" id="1817879"/>
    <lineage>
        <taxon>Bacteria</taxon>
        <taxon>Candidatus Schekmaniibacteriota</taxon>
    </lineage>
</organism>
<comment type="subcellular location">
    <subcellularLocation>
        <location evidence="5">Cytoplasm</location>
    </subcellularLocation>
</comment>
<comment type="caution">
    <text evidence="5">Lacks conserved residue(s) required for the propagation of feature annotation.</text>
</comment>
<dbReference type="GO" id="GO:0005737">
    <property type="term" value="C:cytoplasm"/>
    <property type="evidence" value="ECO:0007669"/>
    <property type="project" value="UniProtKB-SubCell"/>
</dbReference>
<comment type="pathway">
    <text evidence="5">Amino-acid biosynthesis; L-arginine biosynthesis; N(2)-acetyl-L-ornithine from L-glutamate: step 4/4.</text>
</comment>
<dbReference type="NCBIfam" id="NF002325">
    <property type="entry name" value="PRK01278.1"/>
    <property type="match status" value="1"/>
</dbReference>
<dbReference type="NCBIfam" id="NF002874">
    <property type="entry name" value="PRK03244.1"/>
    <property type="match status" value="1"/>
</dbReference>
<dbReference type="InterPro" id="IPR015422">
    <property type="entry name" value="PyrdxlP-dep_Trfase_small"/>
</dbReference>
<dbReference type="SUPFAM" id="SSF53383">
    <property type="entry name" value="PLP-dependent transferases"/>
    <property type="match status" value="1"/>
</dbReference>
<evidence type="ECO:0000256" key="5">
    <source>
        <dbReference type="HAMAP-Rule" id="MF_01107"/>
    </source>
</evidence>
<accession>A0A1F7S159</accession>
<proteinExistence type="inferred from homology"/>
<dbReference type="Proteomes" id="UP000178797">
    <property type="component" value="Unassembled WGS sequence"/>
</dbReference>
<dbReference type="InterPro" id="IPR050103">
    <property type="entry name" value="Class-III_PLP-dep_AT"/>
</dbReference>
<dbReference type="GO" id="GO:0003992">
    <property type="term" value="F:N2-acetyl-L-ornithine:2-oxoglutarate 5-aminotransferase activity"/>
    <property type="evidence" value="ECO:0007669"/>
    <property type="project" value="UniProtKB-UniRule"/>
</dbReference>
<dbReference type="UniPathway" id="UPA00068">
    <property type="reaction ID" value="UER00109"/>
</dbReference>
<dbReference type="AlphaFoldDB" id="A0A1F7S159"/>
<sequence length="394" mass="43077">MSTINSHSIYKLESGYIMPTYSRSKIVLEKGNGVWVFDRDKNKYLDFIGGIATCPIGHSNPVLVKAVERQVGKIINTTNLFYTEPQVLLAKRLSQLSGIKSKVFFSNSGAESVEAAIKLARKFTGKTDIIATEHSFHGRTFGALSATWKPKIREPFKPLVPGFKHIKYNNSNALKGEITSKTAAFIVEPIQGEGGIAVPSNGYLKEVSDICTKRDILLIVDETQTGLGRTGKFFAYQNEGIKPDIITLAKGLAGGIPIGVTIAKSKVADAFAKGDHGSTFGGNSLSTSAANAVVDYILKNKLMDNATVVGKYFTDKLKQLTHKYSFIKQVRGKGLMVGMELFIEGKDIVEKCLRRGLLINCCTEKVLRFLPPLTVTKREVDICVGILDDVFSTI</sequence>
<keyword evidence="3 5" id="KW-0808">Transferase</keyword>
<comment type="cofactor">
    <cofactor evidence="5">
        <name>pyridoxal 5'-phosphate</name>
        <dbReference type="ChEBI" id="CHEBI:597326"/>
    </cofactor>
    <text evidence="5">Binds 1 pyridoxal phosphate per subunit.</text>
</comment>
<protein>
    <recommendedName>
        <fullName evidence="5">Acetylornithine aminotransferase</fullName>
        <shortName evidence="5">ACOAT</shortName>
        <ecNumber evidence="5">2.6.1.11</ecNumber>
    </recommendedName>
</protein>
<dbReference type="FunFam" id="3.40.640.10:FF:000004">
    <property type="entry name" value="Acetylornithine aminotransferase"/>
    <property type="match status" value="1"/>
</dbReference>